<keyword evidence="3 5" id="KW-0067">ATP-binding</keyword>
<reference evidence="5 6" key="1">
    <citation type="submission" date="2020-02" db="EMBL/GenBank/DDBJ databases">
        <authorList>
            <person name="Hogendoorn C."/>
        </authorList>
    </citation>
    <scope>NUCLEOTIDE SEQUENCE [LARGE SCALE GENOMIC DNA]</scope>
    <source>
        <strain evidence="5">R501</strain>
    </source>
</reference>
<evidence type="ECO:0000313" key="5">
    <source>
        <dbReference type="EMBL" id="CAB1127922.1"/>
    </source>
</evidence>
<evidence type="ECO:0000313" key="6">
    <source>
        <dbReference type="Proteomes" id="UP000503399"/>
    </source>
</evidence>
<dbReference type="Pfam" id="PF00005">
    <property type="entry name" value="ABC_tran"/>
    <property type="match status" value="1"/>
</dbReference>
<organism evidence="5 6">
    <name type="scientific">Candidatus Hydrogenisulfobacillus filiaventi</name>
    <dbReference type="NCBI Taxonomy" id="2707344"/>
    <lineage>
        <taxon>Bacteria</taxon>
        <taxon>Bacillati</taxon>
        <taxon>Bacillota</taxon>
        <taxon>Clostridia</taxon>
        <taxon>Eubacteriales</taxon>
        <taxon>Clostridiales Family XVII. Incertae Sedis</taxon>
        <taxon>Candidatus Hydrogenisulfobacillus</taxon>
    </lineage>
</organism>
<dbReference type="PROSITE" id="PS00211">
    <property type="entry name" value="ABC_TRANSPORTER_1"/>
    <property type="match status" value="1"/>
</dbReference>
<dbReference type="InterPro" id="IPR017871">
    <property type="entry name" value="ABC_transporter-like_CS"/>
</dbReference>
<dbReference type="SMART" id="SM00382">
    <property type="entry name" value="AAA"/>
    <property type="match status" value="1"/>
</dbReference>
<dbReference type="AlphaFoldDB" id="A0A6F8ZEN9"/>
<dbReference type="PANTHER" id="PTHR42788:SF20">
    <property type="entry name" value="ABC TRANSPORTER ATP-BINDING PROTEIN"/>
    <property type="match status" value="1"/>
</dbReference>
<protein>
    <submittedName>
        <fullName evidence="5">Aliphatic sulfonates import ATP-binding protein SsuB 2</fullName>
        <ecNumber evidence="5">3.6.3.-</ecNumber>
    </submittedName>
</protein>
<dbReference type="GO" id="GO:0016887">
    <property type="term" value="F:ATP hydrolysis activity"/>
    <property type="evidence" value="ECO:0007669"/>
    <property type="project" value="InterPro"/>
</dbReference>
<feature type="domain" description="ABC transporter" evidence="4">
    <location>
        <begin position="18"/>
        <end position="252"/>
    </location>
</feature>
<sequence length="270" mass="28846">MAMAGMAEPAAVQEPPMIAARGLTVRLGGGGQPLRTVLEDITLNVPVGAFVSVVGPSGCGKSTLLKVVAGLVPPAAGELEVAGGSPQAAVRARKLGMVFQNPALLAWRTVLANVALPLELKGVPRREREARARAELARMGLAEVARCYPRMLSGGMQSRVSIARALAGDPALLLLDEPFGALDEITRTRLNEELLGLWEQSGMTVLMVTHSLMEAVWLSDRVVVMGPGRILTEETVDLPRPRTAAMRLAPEATEQARRLERWLAEAGRRN</sequence>
<proteinExistence type="predicted"/>
<keyword evidence="1" id="KW-0813">Transport</keyword>
<dbReference type="InterPro" id="IPR027417">
    <property type="entry name" value="P-loop_NTPase"/>
</dbReference>
<name>A0A6F8ZEN9_9FIRM</name>
<evidence type="ECO:0000259" key="4">
    <source>
        <dbReference type="PROSITE" id="PS50893"/>
    </source>
</evidence>
<dbReference type="PROSITE" id="PS50893">
    <property type="entry name" value="ABC_TRANSPORTER_2"/>
    <property type="match status" value="1"/>
</dbReference>
<evidence type="ECO:0000256" key="3">
    <source>
        <dbReference type="ARBA" id="ARBA00022840"/>
    </source>
</evidence>
<keyword evidence="6" id="KW-1185">Reference proteome</keyword>
<dbReference type="CDD" id="cd03293">
    <property type="entry name" value="ABC_NrtD_SsuB_transporters"/>
    <property type="match status" value="1"/>
</dbReference>
<dbReference type="InterPro" id="IPR050166">
    <property type="entry name" value="ABC_transporter_ATP-bind"/>
</dbReference>
<dbReference type="GO" id="GO:0005524">
    <property type="term" value="F:ATP binding"/>
    <property type="evidence" value="ECO:0007669"/>
    <property type="project" value="UniProtKB-KW"/>
</dbReference>
<dbReference type="SUPFAM" id="SSF52540">
    <property type="entry name" value="P-loop containing nucleoside triphosphate hydrolases"/>
    <property type="match status" value="1"/>
</dbReference>
<keyword evidence="5" id="KW-0378">Hydrolase</keyword>
<dbReference type="PANTHER" id="PTHR42788">
    <property type="entry name" value="TAURINE IMPORT ATP-BINDING PROTEIN-RELATED"/>
    <property type="match status" value="1"/>
</dbReference>
<dbReference type="Proteomes" id="UP000503399">
    <property type="component" value="Chromosome"/>
</dbReference>
<dbReference type="EC" id="3.6.3.-" evidence="5"/>
<dbReference type="Gene3D" id="3.40.50.300">
    <property type="entry name" value="P-loop containing nucleotide triphosphate hydrolases"/>
    <property type="match status" value="1"/>
</dbReference>
<dbReference type="InterPro" id="IPR003439">
    <property type="entry name" value="ABC_transporter-like_ATP-bd"/>
</dbReference>
<keyword evidence="2" id="KW-0547">Nucleotide-binding</keyword>
<dbReference type="EMBL" id="LR778114">
    <property type="protein sequence ID" value="CAB1127922.1"/>
    <property type="molecule type" value="Genomic_DNA"/>
</dbReference>
<evidence type="ECO:0000256" key="2">
    <source>
        <dbReference type="ARBA" id="ARBA00022741"/>
    </source>
</evidence>
<dbReference type="InterPro" id="IPR003593">
    <property type="entry name" value="AAA+_ATPase"/>
</dbReference>
<gene>
    <name evidence="5" type="primary">ssuB</name>
    <name evidence="5" type="ORF">R50_0416</name>
</gene>
<evidence type="ECO:0000256" key="1">
    <source>
        <dbReference type="ARBA" id="ARBA00022448"/>
    </source>
</evidence>
<dbReference type="KEGG" id="hfv:R50_0416"/>
<accession>A0A6F8ZEN9</accession>